<dbReference type="AlphaFoldDB" id="A0A2J7RR95"/>
<gene>
    <name evidence="1" type="ORF">B7P43_G14465</name>
</gene>
<organism evidence="1 2">
    <name type="scientific">Cryptotermes secundus</name>
    <dbReference type="NCBI Taxonomy" id="105785"/>
    <lineage>
        <taxon>Eukaryota</taxon>
        <taxon>Metazoa</taxon>
        <taxon>Ecdysozoa</taxon>
        <taxon>Arthropoda</taxon>
        <taxon>Hexapoda</taxon>
        <taxon>Insecta</taxon>
        <taxon>Pterygota</taxon>
        <taxon>Neoptera</taxon>
        <taxon>Polyneoptera</taxon>
        <taxon>Dictyoptera</taxon>
        <taxon>Blattodea</taxon>
        <taxon>Blattoidea</taxon>
        <taxon>Termitoidae</taxon>
        <taxon>Kalotermitidae</taxon>
        <taxon>Cryptotermitinae</taxon>
        <taxon>Cryptotermes</taxon>
    </lineage>
</organism>
<evidence type="ECO:0000313" key="1">
    <source>
        <dbReference type="EMBL" id="PNF43352.1"/>
    </source>
</evidence>
<dbReference type="EMBL" id="NEVH01000611">
    <property type="protein sequence ID" value="PNF43352.1"/>
    <property type="molecule type" value="Genomic_DNA"/>
</dbReference>
<dbReference type="InParanoid" id="A0A2J7RR95"/>
<dbReference type="Proteomes" id="UP000235965">
    <property type="component" value="Unassembled WGS sequence"/>
</dbReference>
<proteinExistence type="predicted"/>
<accession>A0A2J7RR95</accession>
<reference evidence="1 2" key="1">
    <citation type="submission" date="2017-12" db="EMBL/GenBank/DDBJ databases">
        <title>Hemimetabolous genomes reveal molecular basis of termite eusociality.</title>
        <authorList>
            <person name="Harrison M.C."/>
            <person name="Jongepier E."/>
            <person name="Robertson H.M."/>
            <person name="Arning N."/>
            <person name="Bitard-Feildel T."/>
            <person name="Chao H."/>
            <person name="Childers C.P."/>
            <person name="Dinh H."/>
            <person name="Doddapaneni H."/>
            <person name="Dugan S."/>
            <person name="Gowin J."/>
            <person name="Greiner C."/>
            <person name="Han Y."/>
            <person name="Hu H."/>
            <person name="Hughes D.S.T."/>
            <person name="Huylmans A.-K."/>
            <person name="Kemena C."/>
            <person name="Kremer L.P.M."/>
            <person name="Lee S.L."/>
            <person name="Lopez-Ezquerra A."/>
            <person name="Mallet L."/>
            <person name="Monroy-Kuhn J.M."/>
            <person name="Moser A."/>
            <person name="Murali S.C."/>
            <person name="Muzny D.M."/>
            <person name="Otani S."/>
            <person name="Piulachs M.-D."/>
            <person name="Poelchau M."/>
            <person name="Qu J."/>
            <person name="Schaub F."/>
            <person name="Wada-Katsumata A."/>
            <person name="Worley K.C."/>
            <person name="Xie Q."/>
            <person name="Ylla G."/>
            <person name="Poulsen M."/>
            <person name="Gibbs R.A."/>
            <person name="Schal C."/>
            <person name="Richards S."/>
            <person name="Belles X."/>
            <person name="Korb J."/>
            <person name="Bornberg-Bauer E."/>
        </authorList>
    </citation>
    <scope>NUCLEOTIDE SEQUENCE [LARGE SCALE GENOMIC DNA]</scope>
    <source>
        <tissue evidence="1">Whole body</tissue>
    </source>
</reference>
<keyword evidence="2" id="KW-1185">Reference proteome</keyword>
<name>A0A2J7RR95_9NEOP</name>
<sequence length="51" mass="5719">MASGRNLFNLVFKGLYIRVQCPVNLNILASKLQALQNGPKTQNGDFHKGRF</sequence>
<protein>
    <submittedName>
        <fullName evidence="1">Uncharacterized protein</fullName>
    </submittedName>
</protein>
<comment type="caution">
    <text evidence="1">The sequence shown here is derived from an EMBL/GenBank/DDBJ whole genome shotgun (WGS) entry which is preliminary data.</text>
</comment>
<evidence type="ECO:0000313" key="2">
    <source>
        <dbReference type="Proteomes" id="UP000235965"/>
    </source>
</evidence>